<comment type="subunit">
    <text evidence="3">Monomer.</text>
</comment>
<keyword evidence="15" id="KW-1185">Reference proteome</keyword>
<comment type="subcellular location">
    <subcellularLocation>
        <location evidence="1">Cell outer membrane</location>
    </subcellularLocation>
</comment>
<keyword evidence="12" id="KW-0449">Lipoprotein</keyword>
<keyword evidence="9" id="KW-0564">Palmitate</keyword>
<gene>
    <name evidence="14" type="ORF">SE37_00145</name>
</gene>
<proteinExistence type="inferred from homology"/>
<evidence type="ECO:0000256" key="10">
    <source>
        <dbReference type="ARBA" id="ARBA00023186"/>
    </source>
</evidence>
<keyword evidence="6 13" id="KW-0732">Signal</keyword>
<comment type="caution">
    <text evidence="14">The sequence shown here is derived from an EMBL/GenBank/DDBJ whole genome shotgun (WGS) entry which is preliminary data.</text>
</comment>
<evidence type="ECO:0000256" key="7">
    <source>
        <dbReference type="ARBA" id="ARBA00022927"/>
    </source>
</evidence>
<feature type="chain" id="PRO_5002139326" description="Outer-membrane lipoprotein LolB" evidence="13">
    <location>
        <begin position="19"/>
        <end position="229"/>
    </location>
</feature>
<accession>A0A0C1TK13</accession>
<name>A0A0C1TK13_9BACT</name>
<keyword evidence="5" id="KW-0813">Transport</keyword>
<dbReference type="GO" id="GO:0009279">
    <property type="term" value="C:cell outer membrane"/>
    <property type="evidence" value="ECO:0007669"/>
    <property type="project" value="UniProtKB-SubCell"/>
</dbReference>
<evidence type="ECO:0000256" key="6">
    <source>
        <dbReference type="ARBA" id="ARBA00022729"/>
    </source>
</evidence>
<keyword evidence="10" id="KW-0143">Chaperone</keyword>
<dbReference type="Pfam" id="PF03550">
    <property type="entry name" value="LolB"/>
    <property type="match status" value="1"/>
</dbReference>
<evidence type="ECO:0000313" key="14">
    <source>
        <dbReference type="EMBL" id="KIE41154.1"/>
    </source>
</evidence>
<protein>
    <recommendedName>
        <fullName evidence="4">Outer-membrane lipoprotein LolB</fullName>
    </recommendedName>
</protein>
<keyword evidence="11" id="KW-0998">Cell outer membrane</keyword>
<organism evidence="14 15">
    <name type="scientific">Geobacter soli</name>
    <dbReference type="NCBI Taxonomy" id="1510391"/>
    <lineage>
        <taxon>Bacteria</taxon>
        <taxon>Pseudomonadati</taxon>
        <taxon>Thermodesulfobacteriota</taxon>
        <taxon>Desulfuromonadia</taxon>
        <taxon>Geobacterales</taxon>
        <taxon>Geobacteraceae</taxon>
        <taxon>Geobacter</taxon>
    </lineage>
</organism>
<dbReference type="EMBL" id="JXBL01000001">
    <property type="protein sequence ID" value="KIE41154.1"/>
    <property type="molecule type" value="Genomic_DNA"/>
</dbReference>
<evidence type="ECO:0000256" key="8">
    <source>
        <dbReference type="ARBA" id="ARBA00023136"/>
    </source>
</evidence>
<evidence type="ECO:0000256" key="1">
    <source>
        <dbReference type="ARBA" id="ARBA00004442"/>
    </source>
</evidence>
<evidence type="ECO:0000256" key="13">
    <source>
        <dbReference type="SAM" id="SignalP"/>
    </source>
</evidence>
<evidence type="ECO:0000256" key="4">
    <source>
        <dbReference type="ARBA" id="ARBA00016202"/>
    </source>
</evidence>
<evidence type="ECO:0000256" key="2">
    <source>
        <dbReference type="ARBA" id="ARBA00009696"/>
    </source>
</evidence>
<dbReference type="Proteomes" id="UP000031433">
    <property type="component" value="Unassembled WGS sequence"/>
</dbReference>
<keyword evidence="8" id="KW-0472">Membrane</keyword>
<dbReference type="SUPFAM" id="SSF89392">
    <property type="entry name" value="Prokaryotic lipoproteins and lipoprotein localization factors"/>
    <property type="match status" value="1"/>
</dbReference>
<evidence type="ECO:0000313" key="15">
    <source>
        <dbReference type="Proteomes" id="UP000031433"/>
    </source>
</evidence>
<sequence length="229" mass="24516">MRRLALFLILAVALAAGCATVPQPQVPLEPGARVETLAATVSLSVKTPDGSTGGNGYLLYHRPDRFHMVMLTPFGTTALEFFAAGERITILLPSKGQAYVGTFADLPAKGGLQGWRMMQWVVEGSPLYRPEAAGRTEEQTDDGGVTLATYGPDGLLERKRSARGEVIYRNYRSLGGVPFPAQVEFSDSHGVRVKIAFDEPEVNAPLDESALTPALEGMTVMPLAGLKGL</sequence>
<dbReference type="InterPro" id="IPR004565">
    <property type="entry name" value="OM_lipoprot_LolB"/>
</dbReference>
<dbReference type="PROSITE" id="PS51257">
    <property type="entry name" value="PROKAR_LIPOPROTEIN"/>
    <property type="match status" value="1"/>
</dbReference>
<evidence type="ECO:0000256" key="9">
    <source>
        <dbReference type="ARBA" id="ARBA00023139"/>
    </source>
</evidence>
<dbReference type="Gene3D" id="2.50.20.10">
    <property type="entry name" value="Lipoprotein localisation LolA/LolB/LppX"/>
    <property type="match status" value="1"/>
</dbReference>
<dbReference type="GO" id="GO:0015031">
    <property type="term" value="P:protein transport"/>
    <property type="evidence" value="ECO:0007669"/>
    <property type="project" value="UniProtKB-KW"/>
</dbReference>
<evidence type="ECO:0000256" key="11">
    <source>
        <dbReference type="ARBA" id="ARBA00023237"/>
    </source>
</evidence>
<evidence type="ECO:0000256" key="3">
    <source>
        <dbReference type="ARBA" id="ARBA00011245"/>
    </source>
</evidence>
<dbReference type="InterPro" id="IPR029046">
    <property type="entry name" value="LolA/LolB/LppX"/>
</dbReference>
<evidence type="ECO:0000256" key="12">
    <source>
        <dbReference type="ARBA" id="ARBA00023288"/>
    </source>
</evidence>
<feature type="signal peptide" evidence="13">
    <location>
        <begin position="1"/>
        <end position="18"/>
    </location>
</feature>
<dbReference type="RefSeq" id="WP_039642648.1">
    <property type="nucleotide sequence ID" value="NZ_JXBL01000001.1"/>
</dbReference>
<evidence type="ECO:0000256" key="5">
    <source>
        <dbReference type="ARBA" id="ARBA00022448"/>
    </source>
</evidence>
<comment type="similarity">
    <text evidence="2">Belongs to the LolB family.</text>
</comment>
<reference evidence="14 15" key="1">
    <citation type="submission" date="2015-01" db="EMBL/GenBank/DDBJ databases">
        <title>Genome sequence of the anaerobic bacterium Geobacter soli GSS01, a dissimilatory Fe(III) reducer from soil.</title>
        <authorList>
            <person name="Yang G."/>
            <person name="Zhou S."/>
        </authorList>
    </citation>
    <scope>NUCLEOTIDE SEQUENCE [LARGE SCALE GENOMIC DNA]</scope>
    <source>
        <strain evidence="14 15">GSS01</strain>
    </source>
</reference>
<keyword evidence="7" id="KW-0653">Protein transport</keyword>
<dbReference type="AlphaFoldDB" id="A0A0C1TK13"/>